<organism evidence="2 3">
    <name type="scientific">Orenia metallireducens</name>
    <dbReference type="NCBI Taxonomy" id="1413210"/>
    <lineage>
        <taxon>Bacteria</taxon>
        <taxon>Bacillati</taxon>
        <taxon>Bacillota</taxon>
        <taxon>Clostridia</taxon>
        <taxon>Halanaerobiales</taxon>
        <taxon>Halobacteroidaceae</taxon>
        <taxon>Orenia</taxon>
    </lineage>
</organism>
<dbReference type="AlphaFoldDB" id="A0A1C0A784"/>
<dbReference type="SUPFAM" id="SSF52218">
    <property type="entry name" value="Flavoproteins"/>
    <property type="match status" value="1"/>
</dbReference>
<comment type="caution">
    <text evidence="2">The sequence shown here is derived from an EMBL/GenBank/DDBJ whole genome shotgun (WGS) entry which is preliminary data.</text>
</comment>
<dbReference type="GO" id="GO:0010181">
    <property type="term" value="F:FMN binding"/>
    <property type="evidence" value="ECO:0007669"/>
    <property type="project" value="InterPro"/>
</dbReference>
<dbReference type="Proteomes" id="UP000093514">
    <property type="component" value="Unassembled WGS sequence"/>
</dbReference>
<dbReference type="GO" id="GO:0070819">
    <property type="term" value="F:menaquinone-dependent protoporphyrinogen oxidase activity"/>
    <property type="evidence" value="ECO:0007669"/>
    <property type="project" value="TreeGrafter"/>
</dbReference>
<gene>
    <name evidence="2" type="ORF">U472_08735</name>
</gene>
<dbReference type="InterPro" id="IPR008254">
    <property type="entry name" value="Flavodoxin/NO_synth"/>
</dbReference>
<name>A0A1C0A784_9FIRM</name>
<evidence type="ECO:0000259" key="1">
    <source>
        <dbReference type="PROSITE" id="PS50902"/>
    </source>
</evidence>
<accession>A0A1C0A784</accession>
<sequence length="152" mass="17271">MKILIVYKSIHHGNTERIARTMADVINADILSTRDATPQIIGRYDLIGFGSGIYFGKHHHKLLNLVEDLPTVKEKQAFIFSTSGLRELPIIHNFNKELKKRLLEKNYQLIGSFSCRGFDTYGLLKLIGGIQKERPNDEDLTNAITFAQSLIE</sequence>
<dbReference type="OrthoDB" id="4564047at2"/>
<dbReference type="InterPro" id="IPR029039">
    <property type="entry name" value="Flavoprotein-like_sf"/>
</dbReference>
<evidence type="ECO:0000313" key="2">
    <source>
        <dbReference type="EMBL" id="OCL26092.1"/>
    </source>
</evidence>
<dbReference type="PANTHER" id="PTHR38030">
    <property type="entry name" value="PROTOPORPHYRINOGEN IX DEHYDROGENASE [MENAQUINONE]"/>
    <property type="match status" value="1"/>
</dbReference>
<dbReference type="PROSITE" id="PS50902">
    <property type="entry name" value="FLAVODOXIN_LIKE"/>
    <property type="match status" value="1"/>
</dbReference>
<dbReference type="PANTHER" id="PTHR38030:SF2">
    <property type="entry name" value="PROTOPORPHYRINOGEN IX DEHYDROGENASE [QUINONE]"/>
    <property type="match status" value="1"/>
</dbReference>
<evidence type="ECO:0000313" key="3">
    <source>
        <dbReference type="Proteomes" id="UP000093514"/>
    </source>
</evidence>
<dbReference type="InterPro" id="IPR052200">
    <property type="entry name" value="Protoporphyrinogen_IX_DH"/>
</dbReference>
<keyword evidence="3" id="KW-1185">Reference proteome</keyword>
<feature type="domain" description="Flavodoxin-like" evidence="1">
    <location>
        <begin position="4"/>
        <end position="151"/>
    </location>
</feature>
<dbReference type="Gene3D" id="3.40.50.360">
    <property type="match status" value="1"/>
</dbReference>
<dbReference type="Pfam" id="PF12724">
    <property type="entry name" value="Flavodoxin_5"/>
    <property type="match status" value="1"/>
</dbReference>
<protein>
    <submittedName>
        <fullName evidence="2">Flavodoxin</fullName>
    </submittedName>
</protein>
<dbReference type="GO" id="GO:0016651">
    <property type="term" value="F:oxidoreductase activity, acting on NAD(P)H"/>
    <property type="evidence" value="ECO:0007669"/>
    <property type="project" value="UniProtKB-ARBA"/>
</dbReference>
<dbReference type="EMBL" id="LWDV01000009">
    <property type="protein sequence ID" value="OCL26092.1"/>
    <property type="molecule type" value="Genomic_DNA"/>
</dbReference>
<dbReference type="InterPro" id="IPR026816">
    <property type="entry name" value="Flavodoxin_dom"/>
</dbReference>
<reference evidence="2 3" key="2">
    <citation type="submission" date="2016-08" db="EMBL/GenBank/DDBJ databases">
        <title>Orenia metallireducens sp. nov. strain Z6, a Novel Metal-reducing Firmicute from the Deep Subsurface.</title>
        <authorList>
            <person name="Maxim B.I."/>
            <person name="Kenneth K."/>
            <person name="Flynn T.M."/>
            <person name="Oloughlin E.J."/>
            <person name="Locke R.A."/>
            <person name="Weber J.R."/>
            <person name="Egan S.M."/>
            <person name="Mackie R.I."/>
            <person name="Cann I.K."/>
        </authorList>
    </citation>
    <scope>NUCLEOTIDE SEQUENCE [LARGE SCALE GENOMIC DNA]</scope>
    <source>
        <strain evidence="2 3">Z6</strain>
    </source>
</reference>
<dbReference type="RefSeq" id="WP_068717562.1">
    <property type="nucleotide sequence ID" value="NZ_LWDV01000009.1"/>
</dbReference>
<proteinExistence type="predicted"/>
<reference evidence="3" key="1">
    <citation type="submission" date="2016-07" db="EMBL/GenBank/DDBJ databases">
        <authorList>
            <person name="Florea S."/>
            <person name="Webb J.S."/>
            <person name="Jaromczyk J."/>
            <person name="Schardl C.L."/>
        </authorList>
    </citation>
    <scope>NUCLEOTIDE SEQUENCE [LARGE SCALE GENOMIC DNA]</scope>
    <source>
        <strain evidence="3">Z6</strain>
    </source>
</reference>
<dbReference type="GO" id="GO:0006783">
    <property type="term" value="P:heme biosynthetic process"/>
    <property type="evidence" value="ECO:0007669"/>
    <property type="project" value="TreeGrafter"/>
</dbReference>